<keyword evidence="2" id="KW-1185">Reference proteome</keyword>
<evidence type="ECO:0000313" key="1">
    <source>
        <dbReference type="EMBL" id="TCD05866.1"/>
    </source>
</evidence>
<evidence type="ECO:0000313" key="2">
    <source>
        <dbReference type="Proteomes" id="UP000291485"/>
    </source>
</evidence>
<dbReference type="Proteomes" id="UP000291485">
    <property type="component" value="Unassembled WGS sequence"/>
</dbReference>
<gene>
    <name evidence="1" type="ORF">EZ449_15495</name>
</gene>
<organism evidence="1 2">
    <name type="scientific">Pedobacter frigidisoli</name>
    <dbReference type="NCBI Taxonomy" id="2530455"/>
    <lineage>
        <taxon>Bacteria</taxon>
        <taxon>Pseudomonadati</taxon>
        <taxon>Bacteroidota</taxon>
        <taxon>Sphingobacteriia</taxon>
        <taxon>Sphingobacteriales</taxon>
        <taxon>Sphingobacteriaceae</taxon>
        <taxon>Pedobacter</taxon>
    </lineage>
</organism>
<dbReference type="OrthoDB" id="772944at2"/>
<comment type="caution">
    <text evidence="1">The sequence shown here is derived from an EMBL/GenBank/DDBJ whole genome shotgun (WGS) entry which is preliminary data.</text>
</comment>
<dbReference type="AlphaFoldDB" id="A0A4R0NWP9"/>
<proteinExistence type="predicted"/>
<name>A0A4R0NWP9_9SPHI</name>
<accession>A0A4R0NWP9</accession>
<sequence>MKYYYQYVSPKSVRIELITEDKKESEQFHEFDTSGAYDQELKSLYSAALLPYAANSTITKINFMEFPKVAPVSFDKAVIE</sequence>
<reference evidence="1 2" key="1">
    <citation type="submission" date="2019-02" db="EMBL/GenBank/DDBJ databases">
        <title>Pedobacter sp. RP-3-11 sp. nov., isolated from Arctic soil.</title>
        <authorList>
            <person name="Dahal R.H."/>
        </authorList>
    </citation>
    <scope>NUCLEOTIDE SEQUENCE [LARGE SCALE GENOMIC DNA]</scope>
    <source>
        <strain evidence="1 2">RP-3-11</strain>
    </source>
</reference>
<protein>
    <submittedName>
        <fullName evidence="1">Uncharacterized protein</fullName>
    </submittedName>
</protein>
<dbReference type="RefSeq" id="WP_131560453.1">
    <property type="nucleotide sequence ID" value="NZ_SJSN01000012.1"/>
</dbReference>
<dbReference type="EMBL" id="SJSN01000012">
    <property type="protein sequence ID" value="TCD05866.1"/>
    <property type="molecule type" value="Genomic_DNA"/>
</dbReference>